<evidence type="ECO:0000256" key="2">
    <source>
        <dbReference type="SAM" id="MobiDB-lite"/>
    </source>
</evidence>
<sequence>MASTSSALTISSSSTLLDGKAPRQSPAASPQCVSLPPPPLHSQNRSWKTTAYCRKVARKVMAMATGEAPAEATPTEVPEIVKTLQETWDKVDDKYAVSSLALVGVVALWGSVGLISAIDRLPLIPGILEIVGIGYTGWFVYKNIVFKPDREALVRKVKETYNEILGSN</sequence>
<feature type="compositionally biased region" description="Low complexity" evidence="2">
    <location>
        <begin position="1"/>
        <end position="17"/>
    </location>
</feature>
<accession>A0A445JSH1</accession>
<protein>
    <submittedName>
        <fullName evidence="5">Protein CURVATURE THYLAKOID 1B, chloroplastic</fullName>
    </submittedName>
</protein>
<feature type="region of interest" description="Disordered" evidence="2">
    <location>
        <begin position="1"/>
        <end position="45"/>
    </location>
</feature>
<comment type="subcellular location">
    <subcellularLocation>
        <location evidence="1">Membrane</location>
        <topology evidence="1">Multi-pass membrane protein</topology>
    </subcellularLocation>
</comment>
<keyword evidence="6" id="KW-1185">Reference proteome</keyword>
<name>A0A445JSH1_GLYSO</name>
<dbReference type="Gramene" id="XM_028383512.1">
    <property type="protein sequence ID" value="XP_028239313.1"/>
    <property type="gene ID" value="LOC114418256"/>
</dbReference>
<dbReference type="InterPro" id="IPR025564">
    <property type="entry name" value="CAAD_dom"/>
</dbReference>
<feature type="transmembrane region" description="Helical" evidence="3">
    <location>
        <begin position="123"/>
        <end position="141"/>
    </location>
</feature>
<dbReference type="PANTHER" id="PTHR33222">
    <property type="match status" value="1"/>
</dbReference>
<evidence type="ECO:0000313" key="5">
    <source>
        <dbReference type="EMBL" id="RZC01433.1"/>
    </source>
</evidence>
<feature type="domain" description="Cyanobacterial aminoacyl-tRNA synthetase CAAD" evidence="4">
    <location>
        <begin position="82"/>
        <end position="166"/>
    </location>
</feature>
<comment type="caution">
    <text evidence="5">The sequence shown here is derived from an EMBL/GenBank/DDBJ whole genome shotgun (WGS) entry which is preliminary data.</text>
</comment>
<reference evidence="5 6" key="1">
    <citation type="submission" date="2018-09" db="EMBL/GenBank/DDBJ databases">
        <title>A high-quality reference genome of wild soybean provides a powerful tool to mine soybean genomes.</title>
        <authorList>
            <person name="Xie M."/>
            <person name="Chung C.Y.L."/>
            <person name="Li M.-W."/>
            <person name="Wong F.-L."/>
            <person name="Chan T.-F."/>
            <person name="Lam H.-M."/>
        </authorList>
    </citation>
    <scope>NUCLEOTIDE SEQUENCE [LARGE SCALE GENOMIC DNA]</scope>
    <source>
        <strain evidence="6">cv. W05</strain>
        <tissue evidence="5">Hypocotyl of etiolated seedlings</tissue>
    </source>
</reference>
<dbReference type="GO" id="GO:0009535">
    <property type="term" value="C:chloroplast thylakoid membrane"/>
    <property type="evidence" value="ECO:0007669"/>
    <property type="project" value="TreeGrafter"/>
</dbReference>
<evidence type="ECO:0000256" key="3">
    <source>
        <dbReference type="SAM" id="Phobius"/>
    </source>
</evidence>
<dbReference type="EMBL" id="QZWG01000007">
    <property type="protein sequence ID" value="RZC01433.1"/>
    <property type="molecule type" value="Genomic_DNA"/>
</dbReference>
<evidence type="ECO:0000259" key="4">
    <source>
        <dbReference type="Pfam" id="PF14159"/>
    </source>
</evidence>
<gene>
    <name evidence="5" type="ORF">D0Y65_016927</name>
</gene>
<dbReference type="Proteomes" id="UP000289340">
    <property type="component" value="Chromosome 7"/>
</dbReference>
<proteinExistence type="predicted"/>
<keyword evidence="3" id="KW-1133">Transmembrane helix</keyword>
<evidence type="ECO:0000256" key="1">
    <source>
        <dbReference type="ARBA" id="ARBA00004141"/>
    </source>
</evidence>
<dbReference type="InterPro" id="IPR033344">
    <property type="entry name" value="CURT1"/>
</dbReference>
<organism evidence="5 6">
    <name type="scientific">Glycine soja</name>
    <name type="common">Wild soybean</name>
    <dbReference type="NCBI Taxonomy" id="3848"/>
    <lineage>
        <taxon>Eukaryota</taxon>
        <taxon>Viridiplantae</taxon>
        <taxon>Streptophyta</taxon>
        <taxon>Embryophyta</taxon>
        <taxon>Tracheophyta</taxon>
        <taxon>Spermatophyta</taxon>
        <taxon>Magnoliopsida</taxon>
        <taxon>eudicotyledons</taxon>
        <taxon>Gunneridae</taxon>
        <taxon>Pentapetalae</taxon>
        <taxon>rosids</taxon>
        <taxon>fabids</taxon>
        <taxon>Fabales</taxon>
        <taxon>Fabaceae</taxon>
        <taxon>Papilionoideae</taxon>
        <taxon>50 kb inversion clade</taxon>
        <taxon>NPAAA clade</taxon>
        <taxon>indigoferoid/millettioid clade</taxon>
        <taxon>Phaseoleae</taxon>
        <taxon>Glycine</taxon>
        <taxon>Glycine subgen. Soja</taxon>
    </lineage>
</organism>
<dbReference type="Pfam" id="PF14159">
    <property type="entry name" value="CAAD"/>
    <property type="match status" value="1"/>
</dbReference>
<evidence type="ECO:0000313" key="6">
    <source>
        <dbReference type="Proteomes" id="UP000289340"/>
    </source>
</evidence>
<dbReference type="PANTHER" id="PTHR33222:SF9">
    <property type="entry name" value="PROTEIN CURVATURE THYLAKOID 1B, CHLOROPLASTIC"/>
    <property type="match status" value="1"/>
</dbReference>
<feature type="transmembrane region" description="Helical" evidence="3">
    <location>
        <begin position="95"/>
        <end position="117"/>
    </location>
</feature>
<dbReference type="AlphaFoldDB" id="A0A445JSH1"/>
<keyword evidence="3" id="KW-0812">Transmembrane</keyword>
<keyword evidence="3" id="KW-0472">Membrane</keyword>